<dbReference type="Proteomes" id="UP001165083">
    <property type="component" value="Unassembled WGS sequence"/>
</dbReference>
<feature type="region of interest" description="Disordered" evidence="1">
    <location>
        <begin position="1"/>
        <end position="72"/>
    </location>
</feature>
<feature type="compositionally biased region" description="Basic residues" evidence="1">
    <location>
        <begin position="44"/>
        <end position="53"/>
    </location>
</feature>
<comment type="caution">
    <text evidence="2">The sequence shown here is derived from an EMBL/GenBank/DDBJ whole genome shotgun (WGS) entry which is preliminary data.</text>
</comment>
<dbReference type="EMBL" id="BSXW01000702">
    <property type="protein sequence ID" value="GMF28239.1"/>
    <property type="molecule type" value="Genomic_DNA"/>
</dbReference>
<protein>
    <submittedName>
        <fullName evidence="2">Unnamed protein product</fullName>
    </submittedName>
</protein>
<reference evidence="2" key="1">
    <citation type="submission" date="2023-04" db="EMBL/GenBank/DDBJ databases">
        <title>Phytophthora lilii NBRC 32176.</title>
        <authorList>
            <person name="Ichikawa N."/>
            <person name="Sato H."/>
            <person name="Tonouchi N."/>
        </authorList>
    </citation>
    <scope>NUCLEOTIDE SEQUENCE</scope>
    <source>
        <strain evidence="2">NBRC 32176</strain>
    </source>
</reference>
<dbReference type="OrthoDB" id="119576at2759"/>
<evidence type="ECO:0000313" key="2">
    <source>
        <dbReference type="EMBL" id="GMF28239.1"/>
    </source>
</evidence>
<organism evidence="2 3">
    <name type="scientific">Phytophthora lilii</name>
    <dbReference type="NCBI Taxonomy" id="2077276"/>
    <lineage>
        <taxon>Eukaryota</taxon>
        <taxon>Sar</taxon>
        <taxon>Stramenopiles</taxon>
        <taxon>Oomycota</taxon>
        <taxon>Peronosporomycetes</taxon>
        <taxon>Peronosporales</taxon>
        <taxon>Peronosporaceae</taxon>
        <taxon>Phytophthora</taxon>
    </lineage>
</organism>
<keyword evidence="3" id="KW-1185">Reference proteome</keyword>
<gene>
    <name evidence="2" type="ORF">Plil01_001187100</name>
</gene>
<feature type="compositionally biased region" description="Basic and acidic residues" evidence="1">
    <location>
        <begin position="60"/>
        <end position="72"/>
    </location>
</feature>
<dbReference type="AlphaFoldDB" id="A0A9W6U9W6"/>
<sequence>MKFFLLTNPHSLLNTQSQSSPEQLPLGSRGFPLKTPLIGPKRPPGLRRRRPKSKNSANAKKAEANARKRNRQLEKEAKHIAAELQEQIRQLDRQLMLMSERELQVRRSTQDAAYHVMEIYFSHIARGIDPVRFPVQAQATKTYLMSTFDPELKSPDYTGLDQFIDQWQLLSQFHSSIECQVSSIEVNTLMDGNFGDEDEGVERHVTVVKTHGSTTLQVSRTTIERVFPHILNDEELVQWLIGKKYSFSFNLFAYVDAISGRVFQIESKVDLTWTCCKIRL</sequence>
<proteinExistence type="predicted"/>
<feature type="compositionally biased region" description="Polar residues" evidence="1">
    <location>
        <begin position="8"/>
        <end position="22"/>
    </location>
</feature>
<evidence type="ECO:0000313" key="3">
    <source>
        <dbReference type="Proteomes" id="UP001165083"/>
    </source>
</evidence>
<name>A0A9W6U9W6_9STRA</name>
<accession>A0A9W6U9W6</accession>
<evidence type="ECO:0000256" key="1">
    <source>
        <dbReference type="SAM" id="MobiDB-lite"/>
    </source>
</evidence>